<dbReference type="KEGG" id="ter:Tery_2608"/>
<dbReference type="InterPro" id="IPR051791">
    <property type="entry name" value="Pra-immunoreactive"/>
</dbReference>
<evidence type="ECO:0000256" key="4">
    <source>
        <dbReference type="ARBA" id="ARBA00022989"/>
    </source>
</evidence>
<dbReference type="InterPro" id="IPR001478">
    <property type="entry name" value="PDZ"/>
</dbReference>
<dbReference type="HOGENOM" id="CLU_599827_0_0_3"/>
<dbReference type="eggNOG" id="COG0265">
    <property type="taxonomic scope" value="Bacteria"/>
</dbReference>
<reference evidence="9" key="1">
    <citation type="submission" date="2006-06" db="EMBL/GenBank/DDBJ databases">
        <title>Complete sequence of Trichodesmium erythraeum IMS101.</title>
        <authorList>
            <consortium name="US DOE Joint Genome Institute"/>
            <person name="Copeland A."/>
            <person name="Lucas S."/>
            <person name="Lapidus A."/>
            <person name="Barry K."/>
            <person name="Detter J.C."/>
            <person name="Glavina del Rio T."/>
            <person name="Hammon N."/>
            <person name="Israni S."/>
            <person name="Dalin E."/>
            <person name="Tice H."/>
            <person name="Pitluck S."/>
            <person name="Kiss H."/>
            <person name="Munk A.C."/>
            <person name="Brettin T."/>
            <person name="Bruce D."/>
            <person name="Han C."/>
            <person name="Tapia R."/>
            <person name="Gilna P."/>
            <person name="Schmutz J."/>
            <person name="Larimer F."/>
            <person name="Land M."/>
            <person name="Hauser L."/>
            <person name="Kyrpides N."/>
            <person name="Kim E."/>
            <person name="Richardson P."/>
        </authorList>
    </citation>
    <scope>NUCLEOTIDE SEQUENCE [LARGE SCALE GENOMIC DNA]</scope>
    <source>
        <strain evidence="9">IMS101</strain>
    </source>
</reference>
<dbReference type="Pfam" id="PF06271">
    <property type="entry name" value="RDD"/>
    <property type="match status" value="1"/>
</dbReference>
<feature type="compositionally biased region" description="Low complexity" evidence="6">
    <location>
        <begin position="192"/>
        <end position="201"/>
    </location>
</feature>
<keyword evidence="3 7" id="KW-0812">Transmembrane</keyword>
<keyword evidence="5 7" id="KW-0472">Membrane</keyword>
<dbReference type="Gene3D" id="2.30.42.10">
    <property type="match status" value="1"/>
</dbReference>
<dbReference type="OrthoDB" id="462801at2"/>
<dbReference type="eggNOG" id="COG1714">
    <property type="taxonomic scope" value="Bacteria"/>
</dbReference>
<accession>Q111M1</accession>
<organism evidence="9">
    <name type="scientific">Trichodesmium erythraeum (strain IMS101)</name>
    <dbReference type="NCBI Taxonomy" id="203124"/>
    <lineage>
        <taxon>Bacteria</taxon>
        <taxon>Bacillati</taxon>
        <taxon>Cyanobacteriota</taxon>
        <taxon>Cyanophyceae</taxon>
        <taxon>Oscillatoriophycideae</taxon>
        <taxon>Oscillatoriales</taxon>
        <taxon>Microcoleaceae</taxon>
        <taxon>Trichodesmium</taxon>
    </lineage>
</organism>
<protein>
    <submittedName>
        <fullName evidence="9">RDD domain containing protein</fullName>
    </submittedName>
</protein>
<feature type="domain" description="PDZ" evidence="8">
    <location>
        <begin position="356"/>
        <end position="414"/>
    </location>
</feature>
<sequence>MVFLLLIYLTLGKQEINENTSVKSSIFLVLNTVLGWLYFAILESSQIQGTLGKQIVGISVTDLRGNKISFGKATARYFGKSFFLVVWIAATIVAIMGEGTGSTDSPYLILAGILFILGLIVLVVGYLMAAFTPEKQALHDIMARCLVERASGQPRAIPWKSLVALAIAGFFSSKILAMIPEAPNDPNNDTISEPTPTETSPPTRPRTKYPKVSTKENRIFGPLIEPDDRLKEAFKGVWKLSYSVGFVVHESQLSMTGPSGVMFTQFFDSDINQTKTILQKIELLSSAKGLVLLGSDPTNLDSGEIDSAYSADNFRVAQRPDGTFEFRNYSLSDDGSIFESPVEAEFSGYPKLGVQMAELTREVKQKLNTEIGSNVITEEQGVLVIKVFDDSPAEKANIRPGDVLQEVKNRTVTSPSQVQEIVQSSYLFLPIDIQLNRSGENINLSVQPECCMTQEE</sequence>
<proteinExistence type="predicted"/>
<dbReference type="PROSITE" id="PS50106">
    <property type="entry name" value="PDZ"/>
    <property type="match status" value="1"/>
</dbReference>
<evidence type="ECO:0000259" key="8">
    <source>
        <dbReference type="PROSITE" id="PS50106"/>
    </source>
</evidence>
<comment type="subcellular location">
    <subcellularLocation>
        <location evidence="1">Cell membrane</location>
        <topology evidence="1">Multi-pass membrane protein</topology>
    </subcellularLocation>
</comment>
<dbReference type="Pfam" id="PF13180">
    <property type="entry name" value="PDZ_2"/>
    <property type="match status" value="1"/>
</dbReference>
<feature type="transmembrane region" description="Helical" evidence="7">
    <location>
        <begin position="107"/>
        <end position="129"/>
    </location>
</feature>
<dbReference type="PANTHER" id="PTHR36115:SF6">
    <property type="entry name" value="PROLINE-RICH ANTIGEN HOMOLOG"/>
    <property type="match status" value="1"/>
</dbReference>
<evidence type="ECO:0000256" key="1">
    <source>
        <dbReference type="ARBA" id="ARBA00004651"/>
    </source>
</evidence>
<gene>
    <name evidence="9" type="ordered locus">Tery_2608</name>
</gene>
<feature type="transmembrane region" description="Helical" evidence="7">
    <location>
        <begin position="24"/>
        <end position="42"/>
    </location>
</feature>
<dbReference type="SMART" id="SM00228">
    <property type="entry name" value="PDZ"/>
    <property type="match status" value="1"/>
</dbReference>
<dbReference type="PANTHER" id="PTHR36115">
    <property type="entry name" value="PROLINE-RICH ANTIGEN HOMOLOG-RELATED"/>
    <property type="match status" value="1"/>
</dbReference>
<evidence type="ECO:0000313" key="9">
    <source>
        <dbReference type="EMBL" id="ABG51803.1"/>
    </source>
</evidence>
<feature type="transmembrane region" description="Helical" evidence="7">
    <location>
        <begin position="77"/>
        <end position="95"/>
    </location>
</feature>
<dbReference type="GO" id="GO:0005886">
    <property type="term" value="C:plasma membrane"/>
    <property type="evidence" value="ECO:0007669"/>
    <property type="project" value="UniProtKB-SubCell"/>
</dbReference>
<evidence type="ECO:0000256" key="2">
    <source>
        <dbReference type="ARBA" id="ARBA00022475"/>
    </source>
</evidence>
<evidence type="ECO:0000256" key="3">
    <source>
        <dbReference type="ARBA" id="ARBA00022692"/>
    </source>
</evidence>
<dbReference type="EMBL" id="CP000393">
    <property type="protein sequence ID" value="ABG51803.1"/>
    <property type="molecule type" value="Genomic_DNA"/>
</dbReference>
<evidence type="ECO:0000256" key="6">
    <source>
        <dbReference type="SAM" id="MobiDB-lite"/>
    </source>
</evidence>
<dbReference type="InterPro" id="IPR036034">
    <property type="entry name" value="PDZ_sf"/>
</dbReference>
<feature type="region of interest" description="Disordered" evidence="6">
    <location>
        <begin position="183"/>
        <end position="211"/>
    </location>
</feature>
<dbReference type="STRING" id="203124.Tery_2608"/>
<keyword evidence="4 7" id="KW-1133">Transmembrane helix</keyword>
<dbReference type="InterPro" id="IPR010432">
    <property type="entry name" value="RDD"/>
</dbReference>
<evidence type="ECO:0000256" key="5">
    <source>
        <dbReference type="ARBA" id="ARBA00023136"/>
    </source>
</evidence>
<dbReference type="SUPFAM" id="SSF50156">
    <property type="entry name" value="PDZ domain-like"/>
    <property type="match status" value="1"/>
</dbReference>
<name>Q111M1_TRIEI</name>
<dbReference type="AlphaFoldDB" id="Q111M1"/>
<keyword evidence="2" id="KW-1003">Cell membrane</keyword>
<evidence type="ECO:0000256" key="7">
    <source>
        <dbReference type="SAM" id="Phobius"/>
    </source>
</evidence>